<keyword evidence="8 12" id="KW-0472">Membrane</keyword>
<dbReference type="FunFam" id="1.20.1280.290:FF:000018">
    <property type="entry name" value="Cystinosin homolog"/>
    <property type="match status" value="1"/>
</dbReference>
<evidence type="ECO:0000313" key="14">
    <source>
        <dbReference type="EMBL" id="ACO14789.1"/>
    </source>
</evidence>
<keyword evidence="9" id="KW-0458">Lysosome</keyword>
<dbReference type="GO" id="GO:0015184">
    <property type="term" value="F:L-cystine transmembrane transporter activity"/>
    <property type="evidence" value="ECO:0007669"/>
    <property type="project" value="TreeGrafter"/>
</dbReference>
<dbReference type="AlphaFoldDB" id="C1C0I6"/>
<keyword evidence="7 12" id="KW-1133">Transmembrane helix</keyword>
<dbReference type="EMBL" id="BT080365">
    <property type="protein sequence ID" value="ACO14789.1"/>
    <property type="molecule type" value="mRNA"/>
</dbReference>
<evidence type="ECO:0000256" key="11">
    <source>
        <dbReference type="ARBA" id="ARBA00074957"/>
    </source>
</evidence>
<dbReference type="SMART" id="SM00679">
    <property type="entry name" value="CTNS"/>
    <property type="match status" value="2"/>
</dbReference>
<dbReference type="FunFam" id="1.20.1280.290:FF:000016">
    <property type="entry name" value="Cystinosin homolog"/>
    <property type="match status" value="1"/>
</dbReference>
<dbReference type="PANTHER" id="PTHR13131">
    <property type="entry name" value="CYSTINOSIN"/>
    <property type="match status" value="1"/>
</dbReference>
<feature type="transmembrane region" description="Helical" evidence="12">
    <location>
        <begin position="367"/>
        <end position="386"/>
    </location>
</feature>
<comment type="subcellular location">
    <subcellularLocation>
        <location evidence="1">Lysosome membrane</location>
        <topology evidence="1">Multi-pass membrane protein</topology>
    </subcellularLocation>
</comment>
<dbReference type="InterPro" id="IPR005282">
    <property type="entry name" value="LC_transporter"/>
</dbReference>
<dbReference type="Pfam" id="PF04193">
    <property type="entry name" value="PQ-loop"/>
    <property type="match status" value="2"/>
</dbReference>
<evidence type="ECO:0000256" key="9">
    <source>
        <dbReference type="ARBA" id="ARBA00023228"/>
    </source>
</evidence>
<sequence>MILNSFLQPIKMKSTPSIFILLLLLLICQFTHGFSSEKKFILRHREMDSNPKIPPHQNISFSYFVSNAPGDALGEDSNVIPLHFFAQTQGIISIENPNITVNEPNKSKRIDFTLTADALAPGECVINVSSTNPNVYLKLATIKVKVMKSEALDIFSQVIGWSYFIAWSISFYPQVYENWRRKSVIGLNFDFLFLNTVGFTLYSLFNTGMFWVPSIQEEYFLNNPSGVNPVKLNDVIFSIHAAIVCFFTIYQCYIYERGNQRVSRVCRVIILGVVLVVAIFVGLSFSSTITWLEFLYICSYCKLGISLIKYMPQAYMNYQRKSTLGWSIGNVLLDFTGGILSIGQMLVDAYNFSDWGSLLGDPTKMGLGFFSVAFDLIFIFQHYVLYRKRWSSDESDRIIDNDEEDPHDD</sequence>
<keyword evidence="6" id="KW-0769">Symport</keyword>
<dbReference type="GO" id="GO:0015293">
    <property type="term" value="F:symporter activity"/>
    <property type="evidence" value="ECO:0007669"/>
    <property type="project" value="UniProtKB-KW"/>
</dbReference>
<protein>
    <recommendedName>
        <fullName evidence="11">Cystinosin homolog</fullName>
    </recommendedName>
</protein>
<evidence type="ECO:0000256" key="7">
    <source>
        <dbReference type="ARBA" id="ARBA00022989"/>
    </source>
</evidence>
<feature type="transmembrane region" description="Helical" evidence="12">
    <location>
        <begin position="323"/>
        <end position="347"/>
    </location>
</feature>
<accession>C1C0I6</accession>
<evidence type="ECO:0000256" key="4">
    <source>
        <dbReference type="ARBA" id="ARBA00022692"/>
    </source>
</evidence>
<keyword evidence="3" id="KW-0813">Transport</keyword>
<dbReference type="Gene3D" id="1.20.1280.290">
    <property type="match status" value="2"/>
</dbReference>
<evidence type="ECO:0000256" key="3">
    <source>
        <dbReference type="ARBA" id="ARBA00022448"/>
    </source>
</evidence>
<keyword evidence="13" id="KW-0732">Signal</keyword>
<evidence type="ECO:0000256" key="6">
    <source>
        <dbReference type="ARBA" id="ARBA00022847"/>
    </source>
</evidence>
<dbReference type="GO" id="GO:0005765">
    <property type="term" value="C:lysosomal membrane"/>
    <property type="evidence" value="ECO:0007669"/>
    <property type="project" value="UniProtKB-SubCell"/>
</dbReference>
<evidence type="ECO:0000256" key="10">
    <source>
        <dbReference type="ARBA" id="ARBA00048473"/>
    </source>
</evidence>
<feature type="signal peptide" evidence="13">
    <location>
        <begin position="1"/>
        <end position="33"/>
    </location>
</feature>
<organism evidence="14">
    <name type="scientific">Caligus clemensi</name>
    <name type="common">Sea louse</name>
    <dbReference type="NCBI Taxonomy" id="344056"/>
    <lineage>
        <taxon>Eukaryota</taxon>
        <taxon>Metazoa</taxon>
        <taxon>Ecdysozoa</taxon>
        <taxon>Arthropoda</taxon>
        <taxon>Crustacea</taxon>
        <taxon>Multicrustacea</taxon>
        <taxon>Hexanauplia</taxon>
        <taxon>Copepoda</taxon>
        <taxon>Siphonostomatoida</taxon>
        <taxon>Caligidae</taxon>
        <taxon>Caligus</taxon>
    </lineage>
</organism>
<evidence type="ECO:0000256" key="8">
    <source>
        <dbReference type="ARBA" id="ARBA00023136"/>
    </source>
</evidence>
<dbReference type="InterPro" id="IPR006603">
    <property type="entry name" value="PQ-loop_rpt"/>
</dbReference>
<feature type="transmembrane region" description="Helical" evidence="12">
    <location>
        <begin position="184"/>
        <end position="205"/>
    </location>
</feature>
<dbReference type="PANTHER" id="PTHR13131:SF5">
    <property type="entry name" value="CYSTINOSIN"/>
    <property type="match status" value="1"/>
</dbReference>
<feature type="chain" id="PRO_5002905103" description="Cystinosin homolog" evidence="13">
    <location>
        <begin position="34"/>
        <end position="409"/>
    </location>
</feature>
<reference evidence="14" key="1">
    <citation type="submission" date="2009-03" db="EMBL/GenBank/DDBJ databases">
        <title>Caligus clemensi ESTs and full-length cDNAs.</title>
        <authorList>
            <person name="Yasuike M."/>
            <person name="von Schalburg K."/>
            <person name="Cooper G."/>
            <person name="Leong J."/>
            <person name="Jones S.R.M."/>
            <person name="Koop B.F."/>
        </authorList>
    </citation>
    <scope>NUCLEOTIDE SEQUENCE</scope>
    <source>
        <tissue evidence="14">Whole</tissue>
    </source>
</reference>
<evidence type="ECO:0000256" key="12">
    <source>
        <dbReference type="SAM" id="Phobius"/>
    </source>
</evidence>
<gene>
    <name evidence="14" type="primary">CTNS</name>
</gene>
<feature type="transmembrane region" description="Helical" evidence="12">
    <location>
        <begin position="235"/>
        <end position="253"/>
    </location>
</feature>
<evidence type="ECO:0000256" key="13">
    <source>
        <dbReference type="SAM" id="SignalP"/>
    </source>
</evidence>
<evidence type="ECO:0000256" key="2">
    <source>
        <dbReference type="ARBA" id="ARBA00006855"/>
    </source>
</evidence>
<comment type="similarity">
    <text evidence="2">Belongs to the cystinosin family.</text>
</comment>
<comment type="catalytic activity">
    <reaction evidence="10">
        <text>L-cystine(out) + H(+)(out) = L-cystine(in) + H(+)(in)</text>
        <dbReference type="Rhea" id="RHEA:66172"/>
        <dbReference type="ChEBI" id="CHEBI:15378"/>
        <dbReference type="ChEBI" id="CHEBI:35491"/>
    </reaction>
    <physiologicalReaction direction="left-to-right" evidence="10">
        <dbReference type="Rhea" id="RHEA:66173"/>
    </physiologicalReaction>
</comment>
<evidence type="ECO:0000256" key="1">
    <source>
        <dbReference type="ARBA" id="ARBA00004155"/>
    </source>
</evidence>
<evidence type="ECO:0000256" key="5">
    <source>
        <dbReference type="ARBA" id="ARBA00022737"/>
    </source>
</evidence>
<proteinExistence type="evidence at transcript level"/>
<feature type="transmembrane region" description="Helical" evidence="12">
    <location>
        <begin position="291"/>
        <end position="311"/>
    </location>
</feature>
<name>C1C0I6_CALCM</name>
<keyword evidence="4 12" id="KW-0812">Transmembrane</keyword>
<keyword evidence="5" id="KW-0677">Repeat</keyword>
<feature type="transmembrane region" description="Helical" evidence="12">
    <location>
        <begin position="265"/>
        <end position="285"/>
    </location>
</feature>
<dbReference type="NCBIfam" id="TIGR00951">
    <property type="entry name" value="2A43"/>
    <property type="match status" value="1"/>
</dbReference>